<dbReference type="KEGG" id="mls:MSLAZ_2914"/>
<dbReference type="HOGENOM" id="CLU_032903_4_7_2"/>
<dbReference type="InterPro" id="IPR021027">
    <property type="entry name" value="Transposase_put_HTH"/>
</dbReference>
<dbReference type="PATRIC" id="fig|1434111.4.peg.3854"/>
<organism evidence="2 3">
    <name type="scientific">Methanosarcina lacustris Z-7289</name>
    <dbReference type="NCBI Taxonomy" id="1434111"/>
    <lineage>
        <taxon>Archaea</taxon>
        <taxon>Methanobacteriati</taxon>
        <taxon>Methanobacteriota</taxon>
        <taxon>Stenosarchaea group</taxon>
        <taxon>Methanomicrobia</taxon>
        <taxon>Methanosarcinales</taxon>
        <taxon>Methanosarcinaceae</taxon>
        <taxon>Methanosarcina</taxon>
    </lineage>
</organism>
<dbReference type="Proteomes" id="UP000033072">
    <property type="component" value="Chromosome"/>
</dbReference>
<evidence type="ECO:0000313" key="3">
    <source>
        <dbReference type="Proteomes" id="UP000033072"/>
    </source>
</evidence>
<evidence type="ECO:0000313" key="2">
    <source>
        <dbReference type="EMBL" id="AKB76175.1"/>
    </source>
</evidence>
<protein>
    <submittedName>
        <fullName evidence="2">Mobile element protein</fullName>
    </submittedName>
</protein>
<dbReference type="EMBL" id="CP009515">
    <property type="protein sequence ID" value="AKB76175.1"/>
    <property type="molecule type" value="Genomic_DNA"/>
</dbReference>
<gene>
    <name evidence="2" type="ORF">MSLAZ_2914</name>
</gene>
<proteinExistence type="predicted"/>
<feature type="domain" description="Transposase putative helix-turn-helix" evidence="1">
    <location>
        <begin position="5"/>
        <end position="41"/>
    </location>
</feature>
<dbReference type="Pfam" id="PF12323">
    <property type="entry name" value="HTH_OrfB_IS605"/>
    <property type="match status" value="1"/>
</dbReference>
<accession>A0A0E3WUH3</accession>
<dbReference type="AlphaFoldDB" id="A0A0E3WUH3"/>
<dbReference type="STRING" id="1434111.MSLAZ_2914"/>
<reference evidence="2 3" key="1">
    <citation type="submission" date="2014-07" db="EMBL/GenBank/DDBJ databases">
        <title>Methanogenic archaea and the global carbon cycle.</title>
        <authorList>
            <person name="Henriksen J.R."/>
            <person name="Luke J."/>
            <person name="Reinhart S."/>
            <person name="Benedict M.N."/>
            <person name="Youngblut N.D."/>
            <person name="Metcalf M.E."/>
            <person name="Whitaker R.J."/>
            <person name="Metcalf W.W."/>
        </authorList>
    </citation>
    <scope>NUCLEOTIDE SEQUENCE [LARGE SCALE GENOMIC DNA]</scope>
    <source>
        <strain evidence="2 3">Z-7289</strain>
    </source>
</reference>
<sequence length="45" mass="5411">MISLRKGSLYRIYPEQDQKQVLEQHFGGVRFLYNKLLHIKSILYS</sequence>
<name>A0A0E3WUH3_9EURY</name>
<evidence type="ECO:0000259" key="1">
    <source>
        <dbReference type="Pfam" id="PF12323"/>
    </source>
</evidence>
<keyword evidence="3" id="KW-1185">Reference proteome</keyword>